<sequence length="85" mass="9442">MTLLILSVLLFFGKLGSEFILSVASRASPYIPPTVIMADHRTLPRFEEVARLTTGFEAPVAHALKEIPRYAWLKLSKIVGLDGFI</sequence>
<evidence type="ECO:0000313" key="3">
    <source>
        <dbReference type="Proteomes" id="UP000008782"/>
    </source>
</evidence>
<dbReference type="GeneID" id="24409855"/>
<dbReference type="RefSeq" id="XP_008093366.1">
    <property type="nucleotide sequence ID" value="XM_008095175.1"/>
</dbReference>
<keyword evidence="1" id="KW-0732">Signal</keyword>
<dbReference type="AlphaFoldDB" id="E3QEP0"/>
<dbReference type="Proteomes" id="UP000008782">
    <property type="component" value="Unassembled WGS sequence"/>
</dbReference>
<reference evidence="3" key="1">
    <citation type="journal article" date="2012" name="Nat. Genet.">
        <title>Lifestyle transitions in plant pathogenic Colletotrichum fungi deciphered by genome and transcriptome analyses.</title>
        <authorList>
            <person name="O'Connell R.J."/>
            <person name="Thon M.R."/>
            <person name="Hacquard S."/>
            <person name="Amyotte S.G."/>
            <person name="Kleemann J."/>
            <person name="Torres M.F."/>
            <person name="Damm U."/>
            <person name="Buiate E.A."/>
            <person name="Epstein L."/>
            <person name="Alkan N."/>
            <person name="Altmueller J."/>
            <person name="Alvarado-Balderrama L."/>
            <person name="Bauser C.A."/>
            <person name="Becker C."/>
            <person name="Birren B.W."/>
            <person name="Chen Z."/>
            <person name="Choi J."/>
            <person name="Crouch J.A."/>
            <person name="Duvick J.P."/>
            <person name="Farman M.A."/>
            <person name="Gan P."/>
            <person name="Heiman D."/>
            <person name="Henrissat B."/>
            <person name="Howard R.J."/>
            <person name="Kabbage M."/>
            <person name="Koch C."/>
            <person name="Kracher B."/>
            <person name="Kubo Y."/>
            <person name="Law A.D."/>
            <person name="Lebrun M.-H."/>
            <person name="Lee Y.-H."/>
            <person name="Miyara I."/>
            <person name="Moore N."/>
            <person name="Neumann U."/>
            <person name="Nordstroem K."/>
            <person name="Panaccione D.G."/>
            <person name="Panstruga R."/>
            <person name="Place M."/>
            <person name="Proctor R.H."/>
            <person name="Prusky D."/>
            <person name="Rech G."/>
            <person name="Reinhardt R."/>
            <person name="Rollins J.A."/>
            <person name="Rounsley S."/>
            <person name="Schardl C.L."/>
            <person name="Schwartz D.C."/>
            <person name="Shenoy N."/>
            <person name="Shirasu K."/>
            <person name="Sikhakolli U.R."/>
            <person name="Stueber K."/>
            <person name="Sukno S.A."/>
            <person name="Sweigard J.A."/>
            <person name="Takano Y."/>
            <person name="Takahara H."/>
            <person name="Trail F."/>
            <person name="van der Does H.C."/>
            <person name="Voll L.M."/>
            <person name="Will I."/>
            <person name="Young S."/>
            <person name="Zeng Q."/>
            <person name="Zhang J."/>
            <person name="Zhou S."/>
            <person name="Dickman M.B."/>
            <person name="Schulze-Lefert P."/>
            <person name="Ver Loren van Themaat E."/>
            <person name="Ma L.-J."/>
            <person name="Vaillancourt L.J."/>
        </authorList>
    </citation>
    <scope>NUCLEOTIDE SEQUENCE [LARGE SCALE GENOMIC DNA]</scope>
    <source>
        <strain evidence="3">M1.001 / M2 / FGSC 10212</strain>
    </source>
</reference>
<dbReference type="VEuPathDB" id="FungiDB:GLRG_04490"/>
<proteinExistence type="predicted"/>
<evidence type="ECO:0000256" key="1">
    <source>
        <dbReference type="SAM" id="SignalP"/>
    </source>
</evidence>
<keyword evidence="3" id="KW-1185">Reference proteome</keyword>
<name>E3QEP0_COLGM</name>
<evidence type="ECO:0000313" key="2">
    <source>
        <dbReference type="EMBL" id="EFQ29346.1"/>
    </source>
</evidence>
<accession>E3QEP0</accession>
<protein>
    <submittedName>
        <fullName evidence="2">Uncharacterized protein</fullName>
    </submittedName>
</protein>
<feature type="chain" id="PRO_5003180477" evidence="1">
    <location>
        <begin position="18"/>
        <end position="85"/>
    </location>
</feature>
<organism evidence="3">
    <name type="scientific">Colletotrichum graminicola (strain M1.001 / M2 / FGSC 10212)</name>
    <name type="common">Maize anthracnose fungus</name>
    <name type="synonym">Glomerella graminicola</name>
    <dbReference type="NCBI Taxonomy" id="645133"/>
    <lineage>
        <taxon>Eukaryota</taxon>
        <taxon>Fungi</taxon>
        <taxon>Dikarya</taxon>
        <taxon>Ascomycota</taxon>
        <taxon>Pezizomycotina</taxon>
        <taxon>Sordariomycetes</taxon>
        <taxon>Hypocreomycetidae</taxon>
        <taxon>Glomerellales</taxon>
        <taxon>Glomerellaceae</taxon>
        <taxon>Colletotrichum</taxon>
        <taxon>Colletotrichum graminicola species complex</taxon>
    </lineage>
</organism>
<feature type="signal peptide" evidence="1">
    <location>
        <begin position="1"/>
        <end position="17"/>
    </location>
</feature>
<dbReference type="EMBL" id="GG697344">
    <property type="protein sequence ID" value="EFQ29346.1"/>
    <property type="molecule type" value="Genomic_DNA"/>
</dbReference>
<dbReference type="HOGENOM" id="CLU_2512499_0_0_1"/>
<gene>
    <name evidence="2" type="ORF">GLRG_04490</name>
</gene>